<evidence type="ECO:0000256" key="3">
    <source>
        <dbReference type="ARBA" id="ARBA00012438"/>
    </source>
</evidence>
<comment type="caution">
    <text evidence="13">The sequence shown here is derived from an EMBL/GenBank/DDBJ whole genome shotgun (WGS) entry which is preliminary data.</text>
</comment>
<gene>
    <name evidence="14" type="ORF">DW672_09760</name>
    <name evidence="13" type="ORF">DXD17_11405</name>
</gene>
<dbReference type="InterPro" id="IPR036890">
    <property type="entry name" value="HATPase_C_sf"/>
</dbReference>
<evidence type="ECO:0000256" key="2">
    <source>
        <dbReference type="ARBA" id="ARBA00004651"/>
    </source>
</evidence>
<evidence type="ECO:0000313" key="14">
    <source>
        <dbReference type="EMBL" id="RHF59066.1"/>
    </source>
</evidence>
<keyword evidence="6 11" id="KW-0812">Transmembrane</keyword>
<dbReference type="PRINTS" id="PR00344">
    <property type="entry name" value="BCTRLSENSOR"/>
</dbReference>
<evidence type="ECO:0000256" key="10">
    <source>
        <dbReference type="ARBA" id="ARBA00023136"/>
    </source>
</evidence>
<evidence type="ECO:0000256" key="11">
    <source>
        <dbReference type="SAM" id="Phobius"/>
    </source>
</evidence>
<dbReference type="InterPro" id="IPR050351">
    <property type="entry name" value="BphY/WalK/GraS-like"/>
</dbReference>
<accession>A0A3E4LJZ3</accession>
<evidence type="ECO:0000256" key="8">
    <source>
        <dbReference type="ARBA" id="ARBA00022989"/>
    </source>
</evidence>
<evidence type="ECO:0000256" key="6">
    <source>
        <dbReference type="ARBA" id="ARBA00022692"/>
    </source>
</evidence>
<dbReference type="Pfam" id="PF02518">
    <property type="entry name" value="HATPase_c"/>
    <property type="match status" value="1"/>
</dbReference>
<comment type="catalytic activity">
    <reaction evidence="1">
        <text>ATP + protein L-histidine = ADP + protein N-phospho-L-histidine.</text>
        <dbReference type="EC" id="2.7.13.3"/>
    </reaction>
</comment>
<keyword evidence="5" id="KW-0808">Transferase</keyword>
<dbReference type="EMBL" id="QRHG01000026">
    <property type="protein sequence ID" value="RHF59066.1"/>
    <property type="molecule type" value="Genomic_DNA"/>
</dbReference>
<evidence type="ECO:0000256" key="9">
    <source>
        <dbReference type="ARBA" id="ARBA00023012"/>
    </source>
</evidence>
<dbReference type="GO" id="GO:0005886">
    <property type="term" value="C:plasma membrane"/>
    <property type="evidence" value="ECO:0007669"/>
    <property type="project" value="UniProtKB-SubCell"/>
</dbReference>
<name>A0A3E4LJZ3_9FIRM</name>
<feature type="transmembrane region" description="Helical" evidence="11">
    <location>
        <begin position="12"/>
        <end position="31"/>
    </location>
</feature>
<dbReference type="GO" id="GO:0004721">
    <property type="term" value="F:phosphoprotein phosphatase activity"/>
    <property type="evidence" value="ECO:0007669"/>
    <property type="project" value="TreeGrafter"/>
</dbReference>
<evidence type="ECO:0000313" key="15">
    <source>
        <dbReference type="Proteomes" id="UP000260793"/>
    </source>
</evidence>
<evidence type="ECO:0000256" key="7">
    <source>
        <dbReference type="ARBA" id="ARBA00022777"/>
    </source>
</evidence>
<organism evidence="13 15">
    <name type="scientific">[Ruminococcus] lactaris</name>
    <dbReference type="NCBI Taxonomy" id="46228"/>
    <lineage>
        <taxon>Bacteria</taxon>
        <taxon>Bacillati</taxon>
        <taxon>Bacillota</taxon>
        <taxon>Clostridia</taxon>
        <taxon>Lachnospirales</taxon>
        <taxon>Lachnospiraceae</taxon>
        <taxon>Mediterraneibacter</taxon>
    </lineage>
</organism>
<dbReference type="Gene3D" id="3.30.565.10">
    <property type="entry name" value="Histidine kinase-like ATPase, C-terminal domain"/>
    <property type="match status" value="1"/>
</dbReference>
<dbReference type="InterPro" id="IPR005467">
    <property type="entry name" value="His_kinase_dom"/>
</dbReference>
<feature type="domain" description="Histidine kinase" evidence="12">
    <location>
        <begin position="126"/>
        <end position="339"/>
    </location>
</feature>
<comment type="subcellular location">
    <subcellularLocation>
        <location evidence="2">Cell membrane</location>
        <topology evidence="2">Multi-pass membrane protein</topology>
    </subcellularLocation>
</comment>
<dbReference type="EC" id="2.7.13.3" evidence="3"/>
<keyword evidence="9" id="KW-0902">Two-component regulatory system</keyword>
<dbReference type="InterPro" id="IPR004358">
    <property type="entry name" value="Sig_transdc_His_kin-like_C"/>
</dbReference>
<keyword evidence="7 13" id="KW-0418">Kinase</keyword>
<keyword evidence="8 11" id="KW-1133">Transmembrane helix</keyword>
<sequence length="346" mass="40347">MSLKKYLKDHRLHLLLGLLAEGVVEAVLWLFASPVALQGFAFFWLTGSIGVIFGYDFLRKRKFYKKVEENLSQLEEKYLLTELLDEPEFLEGQILCRVIQEMEHSMTDTVEQQIRKNGEFKRYIETWIHEIKIPIASTNLILFNHREDMERRMKEQIRRIESYVEQVLYYLRGEVPEKDYCIGGYGLKEIVQSTVRDNKDSLILNGFSVLVELRDEKVYTDRKWLQFMLGQILSNAVKYAAEDERKIRIFTKKVQSSENSSGEAGIWLWIEDNGIGITEKDLPRIFEKSFTGDNGRKSSSTGMGLYICRRLCEELGHKILAESEPGKYTRIGILFREREADVPVGF</sequence>
<dbReference type="EMBL" id="QSQN01000033">
    <property type="protein sequence ID" value="RGK37821.1"/>
    <property type="molecule type" value="Genomic_DNA"/>
</dbReference>
<reference evidence="15 16" key="1">
    <citation type="submission" date="2018-08" db="EMBL/GenBank/DDBJ databases">
        <title>A genome reference for cultivated species of the human gut microbiota.</title>
        <authorList>
            <person name="Zou Y."/>
            <person name="Xue W."/>
            <person name="Luo G."/>
        </authorList>
    </citation>
    <scope>NUCLEOTIDE SEQUENCE [LARGE SCALE GENOMIC DNA]</scope>
    <source>
        <strain evidence="14 16">AM25-1LB</strain>
        <strain evidence="13 15">TF11-7</strain>
    </source>
</reference>
<keyword evidence="4" id="KW-1003">Cell membrane</keyword>
<evidence type="ECO:0000313" key="16">
    <source>
        <dbReference type="Proteomes" id="UP000284902"/>
    </source>
</evidence>
<dbReference type="PROSITE" id="PS50109">
    <property type="entry name" value="HIS_KIN"/>
    <property type="match status" value="1"/>
</dbReference>
<dbReference type="InterPro" id="IPR003594">
    <property type="entry name" value="HATPase_dom"/>
</dbReference>
<evidence type="ECO:0000256" key="1">
    <source>
        <dbReference type="ARBA" id="ARBA00000085"/>
    </source>
</evidence>
<dbReference type="Proteomes" id="UP000260793">
    <property type="component" value="Unassembled WGS sequence"/>
</dbReference>
<evidence type="ECO:0000259" key="12">
    <source>
        <dbReference type="PROSITE" id="PS50109"/>
    </source>
</evidence>
<dbReference type="Proteomes" id="UP000284902">
    <property type="component" value="Unassembled WGS sequence"/>
</dbReference>
<dbReference type="PANTHER" id="PTHR45453">
    <property type="entry name" value="PHOSPHATE REGULON SENSOR PROTEIN PHOR"/>
    <property type="match status" value="1"/>
</dbReference>
<evidence type="ECO:0000256" key="5">
    <source>
        <dbReference type="ARBA" id="ARBA00022679"/>
    </source>
</evidence>
<dbReference type="GO" id="GO:0016036">
    <property type="term" value="P:cellular response to phosphate starvation"/>
    <property type="evidence" value="ECO:0007669"/>
    <property type="project" value="TreeGrafter"/>
</dbReference>
<proteinExistence type="predicted"/>
<dbReference type="SMART" id="SM00387">
    <property type="entry name" value="HATPase_c"/>
    <property type="match status" value="1"/>
</dbReference>
<dbReference type="AlphaFoldDB" id="A0A3E4LJZ3"/>
<evidence type="ECO:0000313" key="13">
    <source>
        <dbReference type="EMBL" id="RGK37821.1"/>
    </source>
</evidence>
<dbReference type="PANTHER" id="PTHR45453:SF2">
    <property type="entry name" value="HISTIDINE KINASE"/>
    <property type="match status" value="1"/>
</dbReference>
<protein>
    <recommendedName>
        <fullName evidence="3">histidine kinase</fullName>
        <ecNumber evidence="3">2.7.13.3</ecNumber>
    </recommendedName>
</protein>
<keyword evidence="10 11" id="KW-0472">Membrane</keyword>
<dbReference type="SUPFAM" id="SSF55874">
    <property type="entry name" value="ATPase domain of HSP90 chaperone/DNA topoisomerase II/histidine kinase"/>
    <property type="match status" value="1"/>
</dbReference>
<evidence type="ECO:0000256" key="4">
    <source>
        <dbReference type="ARBA" id="ARBA00022475"/>
    </source>
</evidence>
<dbReference type="GO" id="GO:0000155">
    <property type="term" value="F:phosphorelay sensor kinase activity"/>
    <property type="evidence" value="ECO:0007669"/>
    <property type="project" value="TreeGrafter"/>
</dbReference>
<dbReference type="RefSeq" id="WP_117688490.1">
    <property type="nucleotide sequence ID" value="NZ_CAJMJQ010000021.1"/>
</dbReference>
<feature type="transmembrane region" description="Helical" evidence="11">
    <location>
        <begin position="37"/>
        <end position="58"/>
    </location>
</feature>